<sequence length="77" mass="8313">MGHSSTPSPTGRPTPSSPLGPTASYPIVGSSQVRLCRLQVQSEYMRLSWHLSPPDTLRPTLEHLLSKPGCLPCVMVS</sequence>
<protein>
    <submittedName>
        <fullName evidence="2">Uncharacterized protein</fullName>
    </submittedName>
</protein>
<evidence type="ECO:0000256" key="1">
    <source>
        <dbReference type="SAM" id="MobiDB-lite"/>
    </source>
</evidence>
<keyword evidence="3" id="KW-1185">Reference proteome</keyword>
<feature type="region of interest" description="Disordered" evidence="1">
    <location>
        <begin position="1"/>
        <end position="26"/>
    </location>
</feature>
<proteinExistence type="predicted"/>
<gene>
    <name evidence="2" type="ORF">PXEA_LOCUS19989</name>
</gene>
<evidence type="ECO:0000313" key="2">
    <source>
        <dbReference type="EMBL" id="VEL26549.1"/>
    </source>
</evidence>
<comment type="caution">
    <text evidence="2">The sequence shown here is derived from an EMBL/GenBank/DDBJ whole genome shotgun (WGS) entry which is preliminary data.</text>
</comment>
<dbReference type="EMBL" id="CAAALY010081015">
    <property type="protein sequence ID" value="VEL26549.1"/>
    <property type="molecule type" value="Genomic_DNA"/>
</dbReference>
<evidence type="ECO:0000313" key="3">
    <source>
        <dbReference type="Proteomes" id="UP000784294"/>
    </source>
</evidence>
<name>A0A3S5A382_9PLAT</name>
<dbReference type="Proteomes" id="UP000784294">
    <property type="component" value="Unassembled WGS sequence"/>
</dbReference>
<accession>A0A3S5A382</accession>
<organism evidence="2 3">
    <name type="scientific">Protopolystoma xenopodis</name>
    <dbReference type="NCBI Taxonomy" id="117903"/>
    <lineage>
        <taxon>Eukaryota</taxon>
        <taxon>Metazoa</taxon>
        <taxon>Spiralia</taxon>
        <taxon>Lophotrochozoa</taxon>
        <taxon>Platyhelminthes</taxon>
        <taxon>Monogenea</taxon>
        <taxon>Polyopisthocotylea</taxon>
        <taxon>Polystomatidea</taxon>
        <taxon>Polystomatidae</taxon>
        <taxon>Protopolystoma</taxon>
    </lineage>
</organism>
<reference evidence="2" key="1">
    <citation type="submission" date="2018-11" db="EMBL/GenBank/DDBJ databases">
        <authorList>
            <consortium name="Pathogen Informatics"/>
        </authorList>
    </citation>
    <scope>NUCLEOTIDE SEQUENCE</scope>
</reference>
<dbReference type="AlphaFoldDB" id="A0A3S5A382"/>